<keyword evidence="1" id="KW-0732">Signal</keyword>
<accession>A0A6G1JEQ8</accession>
<name>A0A6G1JEQ8_9PLEO</name>
<dbReference type="AlphaFoldDB" id="A0A6G1JEQ8"/>
<feature type="chain" id="PRO_5026185059" evidence="1">
    <location>
        <begin position="23"/>
        <end position="120"/>
    </location>
</feature>
<keyword evidence="3" id="KW-1185">Reference proteome</keyword>
<evidence type="ECO:0000313" key="3">
    <source>
        <dbReference type="Proteomes" id="UP000799291"/>
    </source>
</evidence>
<reference evidence="2" key="1">
    <citation type="journal article" date="2020" name="Stud. Mycol.">
        <title>101 Dothideomycetes genomes: a test case for predicting lifestyles and emergence of pathogens.</title>
        <authorList>
            <person name="Haridas S."/>
            <person name="Albert R."/>
            <person name="Binder M."/>
            <person name="Bloem J."/>
            <person name="Labutti K."/>
            <person name="Salamov A."/>
            <person name="Andreopoulos B."/>
            <person name="Baker S."/>
            <person name="Barry K."/>
            <person name="Bills G."/>
            <person name="Bluhm B."/>
            <person name="Cannon C."/>
            <person name="Castanera R."/>
            <person name="Culley D."/>
            <person name="Daum C."/>
            <person name="Ezra D."/>
            <person name="Gonzalez J."/>
            <person name="Henrissat B."/>
            <person name="Kuo A."/>
            <person name="Liang C."/>
            <person name="Lipzen A."/>
            <person name="Lutzoni F."/>
            <person name="Magnuson J."/>
            <person name="Mondo S."/>
            <person name="Nolan M."/>
            <person name="Ohm R."/>
            <person name="Pangilinan J."/>
            <person name="Park H.-J."/>
            <person name="Ramirez L."/>
            <person name="Alfaro M."/>
            <person name="Sun H."/>
            <person name="Tritt A."/>
            <person name="Yoshinaga Y."/>
            <person name="Zwiers L.-H."/>
            <person name="Turgeon B."/>
            <person name="Goodwin S."/>
            <person name="Spatafora J."/>
            <person name="Crous P."/>
            <person name="Grigoriev I."/>
        </authorList>
    </citation>
    <scope>NUCLEOTIDE SEQUENCE</scope>
    <source>
        <strain evidence="2">CBS 122367</strain>
    </source>
</reference>
<dbReference type="Proteomes" id="UP000799291">
    <property type="component" value="Unassembled WGS sequence"/>
</dbReference>
<proteinExistence type="predicted"/>
<organism evidence="2 3">
    <name type="scientific">Lentithecium fluviatile CBS 122367</name>
    <dbReference type="NCBI Taxonomy" id="1168545"/>
    <lineage>
        <taxon>Eukaryota</taxon>
        <taxon>Fungi</taxon>
        <taxon>Dikarya</taxon>
        <taxon>Ascomycota</taxon>
        <taxon>Pezizomycotina</taxon>
        <taxon>Dothideomycetes</taxon>
        <taxon>Pleosporomycetidae</taxon>
        <taxon>Pleosporales</taxon>
        <taxon>Massarineae</taxon>
        <taxon>Lentitheciaceae</taxon>
        <taxon>Lentithecium</taxon>
    </lineage>
</organism>
<evidence type="ECO:0000313" key="2">
    <source>
        <dbReference type="EMBL" id="KAF2689032.1"/>
    </source>
</evidence>
<gene>
    <name evidence="2" type="ORF">K458DRAFT_399876</name>
</gene>
<dbReference type="EMBL" id="MU005572">
    <property type="protein sequence ID" value="KAF2689032.1"/>
    <property type="molecule type" value="Genomic_DNA"/>
</dbReference>
<protein>
    <submittedName>
        <fullName evidence="2">Uncharacterized protein</fullName>
    </submittedName>
</protein>
<sequence>MRFLSGIILALALLISMIGAVAVPDSGLSLRANPKAGPITIRDSAEIAGEPNFCGYVYPFEDHRGRAVELVESHSPNPLPGPGYKSHIVAEGCTCKFHTMVAGERHHGTGDSRTYACEPT</sequence>
<evidence type="ECO:0000256" key="1">
    <source>
        <dbReference type="SAM" id="SignalP"/>
    </source>
</evidence>
<feature type="signal peptide" evidence="1">
    <location>
        <begin position="1"/>
        <end position="22"/>
    </location>
</feature>